<reference evidence="2" key="1">
    <citation type="journal article" date="2022" name="Mol. Ecol. Resour.">
        <title>The genomes of chicory, endive, great burdock and yacon provide insights into Asteraceae palaeo-polyploidization history and plant inulin production.</title>
        <authorList>
            <person name="Fan W."/>
            <person name="Wang S."/>
            <person name="Wang H."/>
            <person name="Wang A."/>
            <person name="Jiang F."/>
            <person name="Liu H."/>
            <person name="Zhao H."/>
            <person name="Xu D."/>
            <person name="Zhang Y."/>
        </authorList>
    </citation>
    <scope>NUCLEOTIDE SEQUENCE [LARGE SCALE GENOMIC DNA]</scope>
    <source>
        <strain evidence="2">cv. Yunnan</strain>
    </source>
</reference>
<comment type="caution">
    <text evidence="1">The sequence shown here is derived from an EMBL/GenBank/DDBJ whole genome shotgun (WGS) entry which is preliminary data.</text>
</comment>
<evidence type="ECO:0000313" key="1">
    <source>
        <dbReference type="EMBL" id="KAI3826418.1"/>
    </source>
</evidence>
<name>A0ACB9K2E8_9ASTR</name>
<organism evidence="1 2">
    <name type="scientific">Smallanthus sonchifolius</name>
    <dbReference type="NCBI Taxonomy" id="185202"/>
    <lineage>
        <taxon>Eukaryota</taxon>
        <taxon>Viridiplantae</taxon>
        <taxon>Streptophyta</taxon>
        <taxon>Embryophyta</taxon>
        <taxon>Tracheophyta</taxon>
        <taxon>Spermatophyta</taxon>
        <taxon>Magnoliopsida</taxon>
        <taxon>eudicotyledons</taxon>
        <taxon>Gunneridae</taxon>
        <taxon>Pentapetalae</taxon>
        <taxon>asterids</taxon>
        <taxon>campanulids</taxon>
        <taxon>Asterales</taxon>
        <taxon>Asteraceae</taxon>
        <taxon>Asteroideae</taxon>
        <taxon>Heliantheae alliance</taxon>
        <taxon>Millerieae</taxon>
        <taxon>Smallanthus</taxon>
    </lineage>
</organism>
<protein>
    <submittedName>
        <fullName evidence="1">Uncharacterized protein</fullName>
    </submittedName>
</protein>
<accession>A0ACB9K2E8</accession>
<reference evidence="1 2" key="2">
    <citation type="journal article" date="2022" name="Mol. Ecol. Resour.">
        <title>The genomes of chicory, endive, great burdock and yacon provide insights into Asteraceae paleo-polyploidization history and plant inulin production.</title>
        <authorList>
            <person name="Fan W."/>
            <person name="Wang S."/>
            <person name="Wang H."/>
            <person name="Wang A."/>
            <person name="Jiang F."/>
            <person name="Liu H."/>
            <person name="Zhao H."/>
            <person name="Xu D."/>
            <person name="Zhang Y."/>
        </authorList>
    </citation>
    <scope>NUCLEOTIDE SEQUENCE [LARGE SCALE GENOMIC DNA]</scope>
    <source>
        <strain evidence="2">cv. Yunnan</strain>
        <tissue evidence="1">Leaves</tissue>
    </source>
</reference>
<keyword evidence="2" id="KW-1185">Reference proteome</keyword>
<dbReference type="EMBL" id="CM042018">
    <property type="protein sequence ID" value="KAI3826418.1"/>
    <property type="molecule type" value="Genomic_DNA"/>
</dbReference>
<sequence length="192" mass="22406">MMIDEYLDYDTDSTVTNLFECFPMVENLSTCISTIEGFAENGLPQVLPMPLIHLKYVYISDMSFMYKYGLQFLLFLIRSSPNLEKLKLQVDDRYYYYCEDPVLQSHKCSSTLQNCSDIWLKHLNVLEILDLSNKKHELDFVKFILAKSPMLKKVKIYLCKRAHKDDKLQVSEILLSTQRASLVVEIIVENVV</sequence>
<evidence type="ECO:0000313" key="2">
    <source>
        <dbReference type="Proteomes" id="UP001056120"/>
    </source>
</evidence>
<gene>
    <name evidence="1" type="ORF">L1987_00466</name>
</gene>
<proteinExistence type="predicted"/>
<dbReference type="Proteomes" id="UP001056120">
    <property type="component" value="Linkage Group LG01"/>
</dbReference>